<dbReference type="InParanoid" id="A0A163JUE9"/>
<evidence type="ECO:0000313" key="2">
    <source>
        <dbReference type="EMBL" id="SAM03171.1"/>
    </source>
</evidence>
<dbReference type="STRING" id="4829.A0A163JUE9"/>
<comment type="similarity">
    <text evidence="1">Belongs to the FAM72 family.</text>
</comment>
<dbReference type="PANTHER" id="PTHR31841:SF1">
    <property type="entry name" value="PROTEIN FAM72A-RELATED"/>
    <property type="match status" value="1"/>
</dbReference>
<gene>
    <name evidence="2" type="primary">ABSGL_08989.1 scaffold 10666</name>
</gene>
<sequence>MPKSDEFTSFFSKSGNVVGYHVNVPCKLCLSQPNNGHFWMFRSVAVKARSIFIQLAWDNSKYRDMPLMWGFVHGAGEFEGRYFKTGDEQAAHESCRLSVKLPSAITLFIREPSNLRVPARSREGVVPDIYLNLCR</sequence>
<organism evidence="2">
    <name type="scientific">Absidia glauca</name>
    <name type="common">Pin mould</name>
    <dbReference type="NCBI Taxonomy" id="4829"/>
    <lineage>
        <taxon>Eukaryota</taxon>
        <taxon>Fungi</taxon>
        <taxon>Fungi incertae sedis</taxon>
        <taxon>Mucoromycota</taxon>
        <taxon>Mucoromycotina</taxon>
        <taxon>Mucoromycetes</taxon>
        <taxon>Mucorales</taxon>
        <taxon>Cunninghamellaceae</taxon>
        <taxon>Absidia</taxon>
    </lineage>
</organism>
<dbReference type="OrthoDB" id="2526683at2759"/>
<protein>
    <submittedName>
        <fullName evidence="2">Uncharacterized protein</fullName>
    </submittedName>
</protein>
<name>A0A163JUE9_ABSGL</name>
<dbReference type="EMBL" id="LT554066">
    <property type="protein sequence ID" value="SAM03171.1"/>
    <property type="molecule type" value="Genomic_DNA"/>
</dbReference>
<dbReference type="PANTHER" id="PTHR31841">
    <property type="entry name" value="PROTEIN FAM72A-RELATED"/>
    <property type="match status" value="1"/>
</dbReference>
<reference evidence="2" key="1">
    <citation type="submission" date="2016-04" db="EMBL/GenBank/DDBJ databases">
        <authorList>
            <person name="Evans L.H."/>
            <person name="Alamgir A."/>
            <person name="Owens N."/>
            <person name="Weber N.D."/>
            <person name="Virtaneva K."/>
            <person name="Barbian K."/>
            <person name="Babar A."/>
            <person name="Rosenke K."/>
        </authorList>
    </citation>
    <scope>NUCLEOTIDE SEQUENCE [LARGE SCALE GENOMIC DNA]</scope>
    <source>
        <strain evidence="2">CBS 101.48</strain>
    </source>
</reference>
<dbReference type="InterPro" id="IPR026768">
    <property type="entry name" value="YPEH2ZP"/>
</dbReference>
<dbReference type="GO" id="GO:0005829">
    <property type="term" value="C:cytosol"/>
    <property type="evidence" value="ECO:0007669"/>
    <property type="project" value="TreeGrafter"/>
</dbReference>
<accession>A0A163JUE9</accession>
<evidence type="ECO:0000256" key="1">
    <source>
        <dbReference type="ARBA" id="ARBA00006888"/>
    </source>
</evidence>
<evidence type="ECO:0000313" key="3">
    <source>
        <dbReference type="Proteomes" id="UP000078561"/>
    </source>
</evidence>
<keyword evidence="3" id="KW-1185">Reference proteome</keyword>
<dbReference type="AlphaFoldDB" id="A0A163JUE9"/>
<dbReference type="Pfam" id="PF14976">
    <property type="entry name" value="YPEH2ZP"/>
    <property type="match status" value="1"/>
</dbReference>
<dbReference type="Proteomes" id="UP000078561">
    <property type="component" value="Unassembled WGS sequence"/>
</dbReference>
<proteinExistence type="inferred from homology"/>